<evidence type="ECO:0000313" key="2">
    <source>
        <dbReference type="WBParaSite" id="nRc.2.0.1.t04311-RA"/>
    </source>
</evidence>
<organism evidence="1 2">
    <name type="scientific">Romanomermis culicivorax</name>
    <name type="common">Nematode worm</name>
    <dbReference type="NCBI Taxonomy" id="13658"/>
    <lineage>
        <taxon>Eukaryota</taxon>
        <taxon>Metazoa</taxon>
        <taxon>Ecdysozoa</taxon>
        <taxon>Nematoda</taxon>
        <taxon>Enoplea</taxon>
        <taxon>Dorylaimia</taxon>
        <taxon>Mermithida</taxon>
        <taxon>Mermithoidea</taxon>
        <taxon>Mermithidae</taxon>
        <taxon>Romanomermis</taxon>
    </lineage>
</organism>
<name>A0A915HS09_ROMCU</name>
<dbReference type="AlphaFoldDB" id="A0A915HS09"/>
<sequence>SKFSDSLLNLVLNLQHLFSCQLESIIADVVITGNFGRQAFWNRYIKIPETLPALCAAQIPGDSC</sequence>
<dbReference type="Proteomes" id="UP000887565">
    <property type="component" value="Unplaced"/>
</dbReference>
<protein>
    <submittedName>
        <fullName evidence="2">Uncharacterized protein</fullName>
    </submittedName>
</protein>
<proteinExistence type="predicted"/>
<reference evidence="2" key="1">
    <citation type="submission" date="2022-11" db="UniProtKB">
        <authorList>
            <consortium name="WormBaseParasite"/>
        </authorList>
    </citation>
    <scope>IDENTIFICATION</scope>
</reference>
<accession>A0A915HS09</accession>
<evidence type="ECO:0000313" key="1">
    <source>
        <dbReference type="Proteomes" id="UP000887565"/>
    </source>
</evidence>
<dbReference type="WBParaSite" id="nRc.2.0.1.t04311-RA">
    <property type="protein sequence ID" value="nRc.2.0.1.t04311-RA"/>
    <property type="gene ID" value="nRc.2.0.1.g04311"/>
</dbReference>
<keyword evidence="1" id="KW-1185">Reference proteome</keyword>